<dbReference type="EMBL" id="BARU01000367">
    <property type="protein sequence ID" value="GAH19943.1"/>
    <property type="molecule type" value="Genomic_DNA"/>
</dbReference>
<dbReference type="InterPro" id="IPR018484">
    <property type="entry name" value="FGGY_N"/>
</dbReference>
<reference evidence="7" key="1">
    <citation type="journal article" date="2014" name="Front. Microbiol.">
        <title>High frequency of phylogenetically diverse reductive dehalogenase-homologous genes in deep subseafloor sedimentary metagenomes.</title>
        <authorList>
            <person name="Kawai M."/>
            <person name="Futagami T."/>
            <person name="Toyoda A."/>
            <person name="Takaki Y."/>
            <person name="Nishi S."/>
            <person name="Hori S."/>
            <person name="Arai W."/>
            <person name="Tsubouchi T."/>
            <person name="Morono Y."/>
            <person name="Uchiyama I."/>
            <person name="Ito T."/>
            <person name="Fujiyama A."/>
            <person name="Inagaki F."/>
            <person name="Takami H."/>
        </authorList>
    </citation>
    <scope>NUCLEOTIDE SEQUENCE</scope>
    <source>
        <strain evidence="7">Expedition CK06-06</strain>
    </source>
</reference>
<accession>X1FGL5</accession>
<dbReference type="Gene3D" id="3.30.420.40">
    <property type="match status" value="2"/>
</dbReference>
<keyword evidence="3" id="KW-0418">Kinase</keyword>
<name>X1FGL5_9ZZZZ</name>
<dbReference type="PANTHER" id="PTHR43095:SF5">
    <property type="entry name" value="XYLULOSE KINASE"/>
    <property type="match status" value="1"/>
</dbReference>
<keyword evidence="1" id="KW-0808">Transferase</keyword>
<keyword evidence="2" id="KW-0547">Nucleotide-binding</keyword>
<dbReference type="GO" id="GO:0005997">
    <property type="term" value="P:xylulose metabolic process"/>
    <property type="evidence" value="ECO:0007669"/>
    <property type="project" value="InterPro"/>
</dbReference>
<feature type="non-terminal residue" evidence="7">
    <location>
        <position position="303"/>
    </location>
</feature>
<dbReference type="InterPro" id="IPR006000">
    <property type="entry name" value="Xylulokinase"/>
</dbReference>
<dbReference type="PANTHER" id="PTHR43095">
    <property type="entry name" value="SUGAR KINASE"/>
    <property type="match status" value="1"/>
</dbReference>
<evidence type="ECO:0000256" key="2">
    <source>
        <dbReference type="ARBA" id="ARBA00022741"/>
    </source>
</evidence>
<dbReference type="GO" id="GO:0005524">
    <property type="term" value="F:ATP binding"/>
    <property type="evidence" value="ECO:0007669"/>
    <property type="project" value="UniProtKB-KW"/>
</dbReference>
<feature type="domain" description="Carbohydrate kinase FGGY N-terminal" evidence="6">
    <location>
        <begin position="3"/>
        <end position="248"/>
    </location>
</feature>
<keyword evidence="4" id="KW-0067">ATP-binding</keyword>
<evidence type="ECO:0000256" key="3">
    <source>
        <dbReference type="ARBA" id="ARBA00022777"/>
    </source>
</evidence>
<evidence type="ECO:0000256" key="5">
    <source>
        <dbReference type="ARBA" id="ARBA00023277"/>
    </source>
</evidence>
<dbReference type="InterPro" id="IPR043129">
    <property type="entry name" value="ATPase_NBD"/>
</dbReference>
<dbReference type="InterPro" id="IPR018483">
    <property type="entry name" value="Carb_kinase_FGGY_CS"/>
</dbReference>
<evidence type="ECO:0000256" key="4">
    <source>
        <dbReference type="ARBA" id="ARBA00022840"/>
    </source>
</evidence>
<dbReference type="Pfam" id="PF00370">
    <property type="entry name" value="FGGY_N"/>
    <property type="match status" value="1"/>
</dbReference>
<dbReference type="AlphaFoldDB" id="X1FGL5"/>
<protein>
    <recommendedName>
        <fullName evidence="6">Carbohydrate kinase FGGY N-terminal domain-containing protein</fullName>
    </recommendedName>
</protein>
<keyword evidence="5" id="KW-0119">Carbohydrate metabolism</keyword>
<sequence length="303" mass="33011">MGYLLGLDIGTSGVKALLVSPEGKIISNKTESYPLATPHSGWAEQSPYDWWEATVKVIEEVVSSTHIDSTQIKGISLSGQMHSSVFLDKKMEVIRPAILWSDTRTSEQCSKIYTKAGGLDQLIRYVSNPALEGFTAPKILWLKENEPENYKKVKCILLAKDYIRYRLTAELFTEVSDAAGTLLFDVIKKRWSTGLLEKLEIDQDLLPPVLNSFDLAGRITKKIADQTGLTPGTPVVAGGADNACGAVGSGIIQEGRVMVSIGSSGVVLAQTNNPQADQEGRIHLFNHACPHSWYMMGVMLSAG</sequence>
<proteinExistence type="predicted"/>
<evidence type="ECO:0000313" key="7">
    <source>
        <dbReference type="EMBL" id="GAH19943.1"/>
    </source>
</evidence>
<comment type="caution">
    <text evidence="7">The sequence shown here is derived from an EMBL/GenBank/DDBJ whole genome shotgun (WGS) entry which is preliminary data.</text>
</comment>
<organism evidence="7">
    <name type="scientific">marine sediment metagenome</name>
    <dbReference type="NCBI Taxonomy" id="412755"/>
    <lineage>
        <taxon>unclassified sequences</taxon>
        <taxon>metagenomes</taxon>
        <taxon>ecological metagenomes</taxon>
    </lineage>
</organism>
<dbReference type="InterPro" id="IPR050406">
    <property type="entry name" value="FGGY_Carb_Kinase"/>
</dbReference>
<dbReference type="SUPFAM" id="SSF53067">
    <property type="entry name" value="Actin-like ATPase domain"/>
    <property type="match status" value="2"/>
</dbReference>
<dbReference type="PROSITE" id="PS00933">
    <property type="entry name" value="FGGY_KINASES_1"/>
    <property type="match status" value="1"/>
</dbReference>
<dbReference type="GO" id="GO:0004856">
    <property type="term" value="F:D-xylulokinase activity"/>
    <property type="evidence" value="ECO:0007669"/>
    <property type="project" value="InterPro"/>
</dbReference>
<evidence type="ECO:0000256" key="1">
    <source>
        <dbReference type="ARBA" id="ARBA00022679"/>
    </source>
</evidence>
<dbReference type="NCBIfam" id="TIGR01312">
    <property type="entry name" value="XylB"/>
    <property type="match status" value="1"/>
</dbReference>
<evidence type="ECO:0000259" key="6">
    <source>
        <dbReference type="Pfam" id="PF00370"/>
    </source>
</evidence>
<gene>
    <name evidence="7" type="ORF">S03H2_01293</name>
</gene>
<dbReference type="CDD" id="cd07808">
    <property type="entry name" value="ASKHA_NBD_FGGY_EcXK-like"/>
    <property type="match status" value="1"/>
</dbReference>